<name>A0A4S5CK54_AERVE</name>
<dbReference type="EMBL" id="SSUX01000008">
    <property type="protein sequence ID" value="THJ44993.1"/>
    <property type="molecule type" value="Genomic_DNA"/>
</dbReference>
<sequence length="60" mass="6833">MSQTIKITSTPDVPLGEITRFEVTARCPHCDEDTSITQSEMNALLAQCQHCDEEFRLYLD</sequence>
<comment type="caution">
    <text evidence="1">The sequence shown here is derived from an EMBL/GenBank/DDBJ whole genome shotgun (WGS) entry which is preliminary data.</text>
</comment>
<protein>
    <submittedName>
        <fullName evidence="1">Uncharacterized protein</fullName>
    </submittedName>
</protein>
<gene>
    <name evidence="1" type="ORF">E8Q35_12455</name>
</gene>
<reference evidence="1 2" key="1">
    <citation type="submission" date="2019-04" db="EMBL/GenBank/DDBJ databases">
        <title>Comparative genomics of Aeromonas veronii strains pathogenic to fish.</title>
        <authorList>
            <person name="Cascarano M.C."/>
            <person name="Smyrli M."/>
            <person name="Katharios P."/>
        </authorList>
    </citation>
    <scope>NUCLEOTIDE SEQUENCE [LARGE SCALE GENOMIC DNA]</scope>
    <source>
        <strain evidence="1 2">XU1</strain>
    </source>
</reference>
<proteinExistence type="predicted"/>
<organism evidence="1 2">
    <name type="scientific">Aeromonas veronii</name>
    <dbReference type="NCBI Taxonomy" id="654"/>
    <lineage>
        <taxon>Bacteria</taxon>
        <taxon>Pseudomonadati</taxon>
        <taxon>Pseudomonadota</taxon>
        <taxon>Gammaproteobacteria</taxon>
        <taxon>Aeromonadales</taxon>
        <taxon>Aeromonadaceae</taxon>
        <taxon>Aeromonas</taxon>
    </lineage>
</organism>
<evidence type="ECO:0000313" key="1">
    <source>
        <dbReference type="EMBL" id="THJ44993.1"/>
    </source>
</evidence>
<dbReference type="Proteomes" id="UP000309618">
    <property type="component" value="Unassembled WGS sequence"/>
</dbReference>
<dbReference type="RefSeq" id="WP_136501816.1">
    <property type="nucleotide sequence ID" value="NZ_SSUX01000008.1"/>
</dbReference>
<evidence type="ECO:0000313" key="2">
    <source>
        <dbReference type="Proteomes" id="UP000309618"/>
    </source>
</evidence>
<dbReference type="Gene3D" id="2.20.28.160">
    <property type="match status" value="1"/>
</dbReference>
<accession>A0A4S5CK54</accession>
<dbReference type="AlphaFoldDB" id="A0A4S5CK54"/>